<sequence length="127" mass="13628">MAAAVATTGLATADTASAINYDCSGETHAVCLYYNSSAYGYGAYFQQGGDIHDYGAYWFQPGLNGSNGVGNTVKNHAAAVDSWYGGNFVVYYNSWYDCRYACQTIPAWKTVDLNSALKNNNASGAFH</sequence>
<proteinExistence type="predicted"/>
<evidence type="ECO:0000313" key="1">
    <source>
        <dbReference type="EMBL" id="GAA1072218.1"/>
    </source>
</evidence>
<reference evidence="1 2" key="1">
    <citation type="journal article" date="2019" name="Int. J. Syst. Evol. Microbiol.">
        <title>The Global Catalogue of Microorganisms (GCM) 10K type strain sequencing project: providing services to taxonomists for standard genome sequencing and annotation.</title>
        <authorList>
            <consortium name="The Broad Institute Genomics Platform"/>
            <consortium name="The Broad Institute Genome Sequencing Center for Infectious Disease"/>
            <person name="Wu L."/>
            <person name="Ma J."/>
        </authorList>
    </citation>
    <scope>NUCLEOTIDE SEQUENCE [LARGE SCALE GENOMIC DNA]</scope>
    <source>
        <strain evidence="1 2">JCM 13002</strain>
    </source>
</reference>
<dbReference type="Proteomes" id="UP001499987">
    <property type="component" value="Unassembled WGS sequence"/>
</dbReference>
<keyword evidence="2" id="KW-1185">Reference proteome</keyword>
<dbReference type="EMBL" id="BAAALD010000006">
    <property type="protein sequence ID" value="GAA1072218.1"/>
    <property type="molecule type" value="Genomic_DNA"/>
</dbReference>
<gene>
    <name evidence="1" type="ORF">GCM10009663_09690</name>
</gene>
<protein>
    <recommendedName>
        <fullName evidence="3">Peptidase inhibitor family I36</fullName>
    </recommendedName>
</protein>
<comment type="caution">
    <text evidence="1">The sequence shown here is derived from an EMBL/GenBank/DDBJ whole genome shotgun (WGS) entry which is preliminary data.</text>
</comment>
<organism evidence="1 2">
    <name type="scientific">Kitasatospora arboriphila</name>
    <dbReference type="NCBI Taxonomy" id="258052"/>
    <lineage>
        <taxon>Bacteria</taxon>
        <taxon>Bacillati</taxon>
        <taxon>Actinomycetota</taxon>
        <taxon>Actinomycetes</taxon>
        <taxon>Kitasatosporales</taxon>
        <taxon>Streptomycetaceae</taxon>
        <taxon>Kitasatospora</taxon>
    </lineage>
</organism>
<evidence type="ECO:0000313" key="2">
    <source>
        <dbReference type="Proteomes" id="UP001499987"/>
    </source>
</evidence>
<name>A0ABN1TAY9_9ACTN</name>
<evidence type="ECO:0008006" key="3">
    <source>
        <dbReference type="Google" id="ProtNLM"/>
    </source>
</evidence>
<accession>A0ABN1TAY9</accession>